<organism evidence="2 3">
    <name type="scientific">Moorena producens PAL-8-15-08-1</name>
    <dbReference type="NCBI Taxonomy" id="1458985"/>
    <lineage>
        <taxon>Bacteria</taxon>
        <taxon>Bacillati</taxon>
        <taxon>Cyanobacteriota</taxon>
        <taxon>Cyanophyceae</taxon>
        <taxon>Coleofasciculales</taxon>
        <taxon>Coleofasciculaceae</taxon>
        <taxon>Moorena</taxon>
    </lineage>
</organism>
<proteinExistence type="predicted"/>
<dbReference type="KEGG" id="mpro:BJP34_18025"/>
<evidence type="ECO:0008006" key="4">
    <source>
        <dbReference type="Google" id="ProtNLM"/>
    </source>
</evidence>
<dbReference type="AlphaFoldDB" id="A0A1D8TUD5"/>
<dbReference type="OrthoDB" id="473580at2"/>
<name>A0A1D8TUD5_9CYAN</name>
<keyword evidence="1" id="KW-0812">Transmembrane</keyword>
<keyword evidence="1" id="KW-0472">Membrane</keyword>
<dbReference type="Proteomes" id="UP000177870">
    <property type="component" value="Chromosome"/>
</dbReference>
<dbReference type="RefSeq" id="WP_070393536.1">
    <property type="nucleotide sequence ID" value="NZ_CP017599.1"/>
</dbReference>
<sequence>MQKSSRGGWLTTLGAIAALITTSGIIAGSIWVAVMLIIDPDSIVWINHILPSWARIPQTVPSSAKTFAQIQGEIRENGLTAGTPLALNSELLLPILASPPSCQTNCDQIVELRVYQPLEQSNRQQKYYQLVSQLPITAPIEYFVLSTQVNTGSADASVSRSLPLTKLDRFDEQALEEGFWFNLSGQVASENTPSSYGQIIHYNPEQTHLSMMLEWTSPNEGPPYWQEVTGGATPELVVNHTVGLEPQFKVYQIQPRSFVPNPIYLEEISLAETAIDTKLYRNGLNLARNGLWSDAWQWLNQQRPKHWSAEAQAQMDLVKLHAQVTESQANQIWASASAAIFAYLLDGRWGEAKTVFQTAVNGAQLGEIITMLKSDSGGLWERVEAALEVNPDDSNVQAWGGLILAAQEDPQKAIAWVKELPQTNPQVYQLLNHMDNALNPVPAIVRHFSQLVGNSEIIQTVNATDWLQPEDAHGGIGEQHCQRQQESTELVSIAEEETIAVSSLSPCPSVPVTLQKNPEEVWYQVQVKTFHDGHGWRWMPFSDLRLPTLTKGKRLWRYLGLDVDPQIRISLWSDNGIQQSTTATVKGVSYQEGMIKLLAAGGKFPSEALAVDGSNQHLLAHTDTGLRWLDPSAITLSALYHLNPESVSAMLPVLWQELINSGQFSPGPLPSLPMMLQEIGHWSVRPIELTGNNQPEAVLTLYQEISVTSESSEVGLSDSINDGIDTDRATTIYKPRTMIFSDTGALLYSEFSQDSNTSMTAIADLGDGGPAAIVIDEPNNYSLKRWSAKHQRFQ</sequence>
<keyword evidence="1" id="KW-1133">Transmembrane helix</keyword>
<evidence type="ECO:0000256" key="1">
    <source>
        <dbReference type="SAM" id="Phobius"/>
    </source>
</evidence>
<reference evidence="3" key="1">
    <citation type="submission" date="2016-10" db="EMBL/GenBank/DDBJ databases">
        <title>Comparative genomics uncovers the prolific and rare metabolic potential of the cyanobacterial genus Moorea.</title>
        <authorList>
            <person name="Leao T."/>
            <person name="Castelao G."/>
            <person name="Korobeynikov A."/>
            <person name="Monroe E.A."/>
            <person name="Podell S."/>
            <person name="Glukhov E."/>
            <person name="Allen E."/>
            <person name="Gerwick W.H."/>
            <person name="Gerwick L."/>
        </authorList>
    </citation>
    <scope>NUCLEOTIDE SEQUENCE [LARGE SCALE GENOMIC DNA]</scope>
    <source>
        <strain evidence="3">PAL-8-15-08-1</strain>
    </source>
</reference>
<dbReference type="STRING" id="1458985.BJP34_18025"/>
<evidence type="ECO:0000313" key="3">
    <source>
        <dbReference type="Proteomes" id="UP000177870"/>
    </source>
</evidence>
<accession>A0A1D8TUD5</accession>
<dbReference type="EMBL" id="CP017599">
    <property type="protein sequence ID" value="AOX01086.1"/>
    <property type="molecule type" value="Genomic_DNA"/>
</dbReference>
<evidence type="ECO:0000313" key="2">
    <source>
        <dbReference type="EMBL" id="AOX01086.1"/>
    </source>
</evidence>
<protein>
    <recommendedName>
        <fullName evidence="4">Tetratricopeptide repeat protein</fullName>
    </recommendedName>
</protein>
<gene>
    <name evidence="2" type="ORF">BJP34_18025</name>
</gene>
<feature type="transmembrane region" description="Helical" evidence="1">
    <location>
        <begin position="12"/>
        <end position="38"/>
    </location>
</feature>